<keyword evidence="1" id="KW-0812">Transmembrane</keyword>
<keyword evidence="1" id="KW-0472">Membrane</keyword>
<comment type="caution">
    <text evidence="2">The sequence shown here is derived from an EMBL/GenBank/DDBJ whole genome shotgun (WGS) entry which is preliminary data.</text>
</comment>
<evidence type="ECO:0000313" key="3">
    <source>
        <dbReference type="Proteomes" id="UP000574067"/>
    </source>
</evidence>
<proteinExistence type="predicted"/>
<organism evidence="2 3">
    <name type="scientific">Azohydromonas caseinilytica</name>
    <dbReference type="NCBI Taxonomy" id="2728836"/>
    <lineage>
        <taxon>Bacteria</taxon>
        <taxon>Pseudomonadati</taxon>
        <taxon>Pseudomonadota</taxon>
        <taxon>Betaproteobacteria</taxon>
        <taxon>Burkholderiales</taxon>
        <taxon>Sphaerotilaceae</taxon>
        <taxon>Azohydromonas</taxon>
    </lineage>
</organism>
<keyword evidence="3" id="KW-1185">Reference proteome</keyword>
<feature type="transmembrane region" description="Helical" evidence="1">
    <location>
        <begin position="16"/>
        <end position="36"/>
    </location>
</feature>
<dbReference type="EMBL" id="JABBFW010000008">
    <property type="protein sequence ID" value="NML15947.1"/>
    <property type="molecule type" value="Genomic_DNA"/>
</dbReference>
<keyword evidence="1" id="KW-1133">Transmembrane helix</keyword>
<dbReference type="RefSeq" id="WP_169160856.1">
    <property type="nucleotide sequence ID" value="NZ_JABBFW010000008.1"/>
</dbReference>
<feature type="transmembrane region" description="Helical" evidence="1">
    <location>
        <begin position="48"/>
        <end position="76"/>
    </location>
</feature>
<sequence length="92" mass="10105">MKQQVARLSPHQNAKVFAVLTAVTSLIFITPIFLLLSVLAPAESRTPVLMIVFMPLLYLALTYLSVIAGCALYNFIYPYVGGIEFEAKSKPA</sequence>
<evidence type="ECO:0000256" key="1">
    <source>
        <dbReference type="SAM" id="Phobius"/>
    </source>
</evidence>
<dbReference type="AlphaFoldDB" id="A0A848F756"/>
<name>A0A848F756_9BURK</name>
<reference evidence="2 3" key="1">
    <citation type="submission" date="2020-04" db="EMBL/GenBank/DDBJ databases">
        <title>Azohydromonas sp. isolated from soil.</title>
        <authorList>
            <person name="Dahal R.H."/>
        </authorList>
    </citation>
    <scope>NUCLEOTIDE SEQUENCE [LARGE SCALE GENOMIC DNA]</scope>
    <source>
        <strain evidence="2 3">G-1-1-14</strain>
    </source>
</reference>
<evidence type="ECO:0008006" key="4">
    <source>
        <dbReference type="Google" id="ProtNLM"/>
    </source>
</evidence>
<gene>
    <name evidence="2" type="ORF">HHL10_13285</name>
</gene>
<protein>
    <recommendedName>
        <fullName evidence="4">DUF3566 domain-containing protein</fullName>
    </recommendedName>
</protein>
<evidence type="ECO:0000313" key="2">
    <source>
        <dbReference type="EMBL" id="NML15947.1"/>
    </source>
</evidence>
<accession>A0A848F756</accession>
<dbReference type="Proteomes" id="UP000574067">
    <property type="component" value="Unassembled WGS sequence"/>
</dbReference>